<organism evidence="16 17">
    <name type="scientific">Leptospira borgpetersenii serovar Hardjo-bovis str. Sponselee</name>
    <dbReference type="NCBI Taxonomy" id="1303729"/>
    <lineage>
        <taxon>Bacteria</taxon>
        <taxon>Pseudomonadati</taxon>
        <taxon>Spirochaetota</taxon>
        <taxon>Spirochaetia</taxon>
        <taxon>Leptospirales</taxon>
        <taxon>Leptospiraceae</taxon>
        <taxon>Leptospira</taxon>
    </lineage>
</organism>
<evidence type="ECO:0000313" key="17">
    <source>
        <dbReference type="Proteomes" id="UP000011873"/>
    </source>
</evidence>
<dbReference type="FunFam" id="2.40.180.10:FF:000001">
    <property type="entry name" value="Catalase"/>
    <property type="match status" value="1"/>
</dbReference>
<dbReference type="GO" id="GO:0005737">
    <property type="term" value="C:cytoplasm"/>
    <property type="evidence" value="ECO:0007669"/>
    <property type="project" value="TreeGrafter"/>
</dbReference>
<dbReference type="PROSITE" id="PS51402">
    <property type="entry name" value="CATALASE_3"/>
    <property type="match status" value="1"/>
</dbReference>
<evidence type="ECO:0000313" key="16">
    <source>
        <dbReference type="EMBL" id="EMJ81515.1"/>
    </source>
</evidence>
<dbReference type="GO" id="GO:0004096">
    <property type="term" value="F:catalase activity"/>
    <property type="evidence" value="ECO:0007669"/>
    <property type="project" value="UniProtKB-EC"/>
</dbReference>
<feature type="binding site" description="axial binding residue" evidence="12">
    <location>
        <position position="337"/>
    </location>
    <ligand>
        <name>heme</name>
        <dbReference type="ChEBI" id="CHEBI:30413"/>
    </ligand>
    <ligandPart>
        <name>Fe</name>
        <dbReference type="ChEBI" id="CHEBI:18248"/>
    </ligandPart>
</feature>
<dbReference type="AlphaFoldDB" id="M6C5K0"/>
<dbReference type="Pfam" id="PF00199">
    <property type="entry name" value="Catalase"/>
    <property type="match status" value="1"/>
</dbReference>
<protein>
    <recommendedName>
        <fullName evidence="3 13">Catalase</fullName>
        <ecNumber evidence="3 13">1.11.1.6</ecNumber>
    </recommendedName>
</protein>
<accession>M6C5K0</accession>
<comment type="caution">
    <text evidence="16">The sequence shown here is derived from an EMBL/GenBank/DDBJ whole genome shotgun (WGS) entry which is preliminary data.</text>
</comment>
<dbReference type="GO" id="GO:0046872">
    <property type="term" value="F:metal ion binding"/>
    <property type="evidence" value="ECO:0007669"/>
    <property type="project" value="UniProtKB-KW"/>
</dbReference>
<dbReference type="PANTHER" id="PTHR11465">
    <property type="entry name" value="CATALASE"/>
    <property type="match status" value="1"/>
</dbReference>
<evidence type="ECO:0000256" key="12">
    <source>
        <dbReference type="PIRSR" id="PIRSR038928-2"/>
    </source>
</evidence>
<feature type="domain" description="Catalase core" evidence="15">
    <location>
        <begin position="7"/>
        <end position="390"/>
    </location>
</feature>
<comment type="cofactor">
    <cofactor evidence="1 12">
        <name>heme</name>
        <dbReference type="ChEBI" id="CHEBI:30413"/>
    </cofactor>
</comment>
<dbReference type="GO" id="GO:0042542">
    <property type="term" value="P:response to hydrogen peroxide"/>
    <property type="evidence" value="ECO:0007669"/>
    <property type="project" value="TreeGrafter"/>
</dbReference>
<dbReference type="EMBL" id="ANMU01000083">
    <property type="protein sequence ID" value="EMJ81515.1"/>
    <property type="molecule type" value="Genomic_DNA"/>
</dbReference>
<evidence type="ECO:0000256" key="3">
    <source>
        <dbReference type="ARBA" id="ARBA00012314"/>
    </source>
</evidence>
<dbReference type="InterPro" id="IPR024711">
    <property type="entry name" value="Catalase_clade1/3"/>
</dbReference>
<evidence type="ECO:0000259" key="15">
    <source>
        <dbReference type="SMART" id="SM01060"/>
    </source>
</evidence>
<dbReference type="GO" id="GO:0020037">
    <property type="term" value="F:heme binding"/>
    <property type="evidence" value="ECO:0007669"/>
    <property type="project" value="InterPro"/>
</dbReference>
<keyword evidence="6 12" id="KW-0479">Metal-binding</keyword>
<dbReference type="CDD" id="cd08156">
    <property type="entry name" value="catalase_clade_3"/>
    <property type="match status" value="1"/>
</dbReference>
<reference evidence="16 17" key="1">
    <citation type="submission" date="2013-01" db="EMBL/GenBank/DDBJ databases">
        <authorList>
            <person name="Harkins D.M."/>
            <person name="Durkin A.S."/>
            <person name="Brinkac L.M."/>
            <person name="Haft D.H."/>
            <person name="Selengut J.D."/>
            <person name="Sanka R."/>
            <person name="DePew J."/>
            <person name="Purushe J."/>
            <person name="Galloway R.L."/>
            <person name="Vinetz J.M."/>
            <person name="Sutton G.G."/>
            <person name="Nierman W.C."/>
            <person name="Fouts D.E."/>
        </authorList>
    </citation>
    <scope>NUCLEOTIDE SEQUENCE [LARGE SCALE GENOMIC DNA]</scope>
    <source>
        <strain evidence="16 17">Sponselee CDC</strain>
    </source>
</reference>
<dbReference type="InterPro" id="IPR024708">
    <property type="entry name" value="Catalase_AS"/>
</dbReference>
<dbReference type="Proteomes" id="UP000011873">
    <property type="component" value="Unassembled WGS sequence"/>
</dbReference>
<comment type="similarity">
    <text evidence="2 13">Belongs to the catalase family.</text>
</comment>
<keyword evidence="5 12" id="KW-0349">Heme</keyword>
<evidence type="ECO:0000256" key="14">
    <source>
        <dbReference type="SAM" id="MobiDB-lite"/>
    </source>
</evidence>
<feature type="active site" evidence="11">
    <location>
        <position position="54"/>
    </location>
</feature>
<dbReference type="SUPFAM" id="SSF56634">
    <property type="entry name" value="Heme-dependent catalase-like"/>
    <property type="match status" value="1"/>
</dbReference>
<keyword evidence="8 12" id="KW-0408">Iron</keyword>
<dbReference type="InterPro" id="IPR011614">
    <property type="entry name" value="Catalase_core"/>
</dbReference>
<evidence type="ECO:0000256" key="1">
    <source>
        <dbReference type="ARBA" id="ARBA00001971"/>
    </source>
</evidence>
<evidence type="ECO:0000256" key="13">
    <source>
        <dbReference type="RuleBase" id="RU000498"/>
    </source>
</evidence>
<dbReference type="PRINTS" id="PR00067">
    <property type="entry name" value="CATALASE"/>
</dbReference>
<evidence type="ECO:0000256" key="5">
    <source>
        <dbReference type="ARBA" id="ARBA00022617"/>
    </source>
</evidence>
<sequence length="485" mass="55231">MNKKTLTTAGGHPVAQNQHSITAGPRGPVLIQDTHLIEKLAHFNRERIPERVVHAKGAGAYGTLTITRDLTKYSRASVFSKVGKQTSLFLRFSTVAGEKGSADTERDPRGFAIKFYTDEGIWDLVGNNTPVFFERDPLKFPDFIHSQKRDPITGYKNPFRMWDYWAKAPEALHQITILFGDRGIPDGYRFMNGYGSHTFGLWNSQGQRFWVKFHFKTMQGIKNLTSERASALAGTDPDYAARDLFEAIERKEFPKWKFCLQIMPEKEAETYRFNPFDLTKVWSHKDYPLIEAGVLELNANPKNYFEEVEQAAFSPSNMPPGIGASPDKMLQGRLFAYPDAQRYRLGIRYQQLPVNRPKNLVNVYHRDGNTKFQYDGNYDNYEPNGFEGPVQDSSYGEPPLKISGDADRYDSHKGNDDYSQAGDLYRIMSVEERERLTSAIASTMHGLPKSVIVANLKHFYLCDPEYGTKLAEKVEISLEDIKTCP</sequence>
<dbReference type="PATRIC" id="fig|1218567.3.peg.2211"/>
<dbReference type="SMART" id="SM01060">
    <property type="entry name" value="Catalase"/>
    <property type="match status" value="1"/>
</dbReference>
<evidence type="ECO:0000256" key="6">
    <source>
        <dbReference type="ARBA" id="ARBA00022723"/>
    </source>
</evidence>
<evidence type="ECO:0000256" key="7">
    <source>
        <dbReference type="ARBA" id="ARBA00023002"/>
    </source>
</evidence>
<dbReference type="InterPro" id="IPR020835">
    <property type="entry name" value="Catalase_sf"/>
</dbReference>
<feature type="region of interest" description="Disordered" evidence="14">
    <location>
        <begin position="1"/>
        <end position="25"/>
    </location>
</feature>
<evidence type="ECO:0000256" key="10">
    <source>
        <dbReference type="ARBA" id="ARBA00049254"/>
    </source>
</evidence>
<keyword evidence="7 13" id="KW-0560">Oxidoreductase</keyword>
<dbReference type="InterPro" id="IPR010582">
    <property type="entry name" value="Catalase_immune_responsive"/>
</dbReference>
<dbReference type="PROSITE" id="PS00438">
    <property type="entry name" value="CATALASE_2"/>
    <property type="match status" value="1"/>
</dbReference>
<dbReference type="Gene3D" id="2.40.180.10">
    <property type="entry name" value="Catalase core domain"/>
    <property type="match status" value="1"/>
</dbReference>
<dbReference type="InterPro" id="IPR018028">
    <property type="entry name" value="Catalase"/>
</dbReference>
<feature type="region of interest" description="Disordered" evidence="14">
    <location>
        <begin position="374"/>
        <end position="417"/>
    </location>
</feature>
<comment type="catalytic activity">
    <reaction evidence="10 13">
        <text>2 H2O2 = O2 + 2 H2O</text>
        <dbReference type="Rhea" id="RHEA:20309"/>
        <dbReference type="ChEBI" id="CHEBI:15377"/>
        <dbReference type="ChEBI" id="CHEBI:15379"/>
        <dbReference type="ChEBI" id="CHEBI:16240"/>
        <dbReference type="EC" id="1.11.1.6"/>
    </reaction>
</comment>
<evidence type="ECO:0000256" key="9">
    <source>
        <dbReference type="ARBA" id="ARBA00023324"/>
    </source>
</evidence>
<keyword evidence="9 13" id="KW-0376">Hydrogen peroxide</keyword>
<evidence type="ECO:0000256" key="8">
    <source>
        <dbReference type="ARBA" id="ARBA00023004"/>
    </source>
</evidence>
<dbReference type="InterPro" id="IPR040333">
    <property type="entry name" value="Catalase_3"/>
</dbReference>
<name>M6C5K0_LEPBO</name>
<dbReference type="RefSeq" id="WP_011670365.1">
    <property type="nucleotide sequence ID" value="NZ_ANMU01000083.1"/>
</dbReference>
<dbReference type="InterPro" id="IPR002226">
    <property type="entry name" value="Catalase_haem_BS"/>
</dbReference>
<dbReference type="Pfam" id="PF06628">
    <property type="entry name" value="Catalase-rel"/>
    <property type="match status" value="1"/>
</dbReference>
<keyword evidence="4 13" id="KW-0575">Peroxidase</keyword>
<dbReference type="GO" id="GO:0042744">
    <property type="term" value="P:hydrogen peroxide catabolic process"/>
    <property type="evidence" value="ECO:0007669"/>
    <property type="project" value="UniProtKB-KW"/>
</dbReference>
<dbReference type="EC" id="1.11.1.6" evidence="3 13"/>
<proteinExistence type="inferred from homology"/>
<evidence type="ECO:0000256" key="11">
    <source>
        <dbReference type="PIRSR" id="PIRSR038928-1"/>
    </source>
</evidence>
<dbReference type="PANTHER" id="PTHR11465:SF9">
    <property type="entry name" value="CATALASE"/>
    <property type="match status" value="1"/>
</dbReference>
<evidence type="ECO:0000256" key="2">
    <source>
        <dbReference type="ARBA" id="ARBA00005329"/>
    </source>
</evidence>
<feature type="active site" evidence="11">
    <location>
        <position position="127"/>
    </location>
</feature>
<evidence type="ECO:0000256" key="4">
    <source>
        <dbReference type="ARBA" id="ARBA00022559"/>
    </source>
</evidence>
<dbReference type="PIRSF" id="PIRSF038928">
    <property type="entry name" value="Catalase_clade1-3"/>
    <property type="match status" value="1"/>
</dbReference>
<gene>
    <name evidence="16" type="primary">katA</name>
    <name evidence="16" type="ORF">LEP1GSC016_3159</name>
</gene>
<feature type="compositionally biased region" description="Basic and acidic residues" evidence="14">
    <location>
        <begin position="404"/>
        <end position="416"/>
    </location>
</feature>
<dbReference type="PROSITE" id="PS00437">
    <property type="entry name" value="CATALASE_1"/>
    <property type="match status" value="1"/>
</dbReference>